<sequence>MIKITGLDKLTKTLEQAQRALKEVDGELGTVSFDPQDPASIEAAIQAVETMIDQRLGRYETNPVIAPLIEGMKEQYRQGILDRAAEARLGTGGEVDGD</sequence>
<dbReference type="HOGENOM" id="CLU_184335_0_0_5"/>
<dbReference type="KEGG" id="mam:Mesau_00730"/>
<dbReference type="OrthoDB" id="6637890at2"/>
<keyword evidence="2" id="KW-1185">Reference proteome</keyword>
<evidence type="ECO:0000313" key="1">
    <source>
        <dbReference type="EMBL" id="AGB43216.1"/>
    </source>
</evidence>
<dbReference type="eggNOG" id="ENOG50345VD">
    <property type="taxonomic scope" value="Bacteria"/>
</dbReference>
<dbReference type="Proteomes" id="UP000010998">
    <property type="component" value="Chromosome"/>
</dbReference>
<evidence type="ECO:0000313" key="2">
    <source>
        <dbReference type="Proteomes" id="UP000010998"/>
    </source>
</evidence>
<gene>
    <name evidence="1" type="ordered locus">Mesau_00730</name>
</gene>
<accession>L0KDY2</accession>
<proteinExistence type="predicted"/>
<dbReference type="GeneID" id="90988256"/>
<name>L0KDY2_MESAW</name>
<reference evidence="2" key="1">
    <citation type="submission" date="2012-02" db="EMBL/GenBank/DDBJ databases">
        <title>Complete sequence of Mesorhizobium australicum WSM2073.</title>
        <authorList>
            <person name="Lucas S."/>
            <person name="Han J."/>
            <person name="Lapidus A."/>
            <person name="Cheng J.-F."/>
            <person name="Goodwin L."/>
            <person name="Pitluck S."/>
            <person name="Peters L."/>
            <person name="Gu W."/>
            <person name="Detter J.C."/>
            <person name="Han C."/>
            <person name="Tapia R."/>
            <person name="Land M."/>
            <person name="Hauser L."/>
            <person name="Kyrpides N."/>
            <person name="Ivanova N."/>
            <person name="Pagani I."/>
            <person name="Reeve W.G."/>
            <person name="Howieson J.G."/>
            <person name="Tiwari R.P."/>
            <person name="O'Hara G.W."/>
            <person name="Atkins C.A."/>
            <person name="Ronson C.W."/>
            <person name="Nandasena K.G."/>
            <person name="Woyke T."/>
        </authorList>
    </citation>
    <scope>NUCLEOTIDE SEQUENCE [LARGE SCALE GENOMIC DNA]</scope>
    <source>
        <strain evidence="2">LMG 24608 / HAMBI 3006 / WSM2073</strain>
    </source>
</reference>
<dbReference type="STRING" id="754035.Mesau_00730"/>
<organism evidence="1 2">
    <name type="scientific">Mesorhizobium australicum (strain HAMBI 3006 / LMG 24608 / WSM2073)</name>
    <dbReference type="NCBI Taxonomy" id="754035"/>
    <lineage>
        <taxon>Bacteria</taxon>
        <taxon>Pseudomonadati</taxon>
        <taxon>Pseudomonadota</taxon>
        <taxon>Alphaproteobacteria</taxon>
        <taxon>Hyphomicrobiales</taxon>
        <taxon>Phyllobacteriaceae</taxon>
        <taxon>Mesorhizobium</taxon>
    </lineage>
</organism>
<protein>
    <submittedName>
        <fullName evidence="1">Uncharacterized protein</fullName>
    </submittedName>
</protein>
<dbReference type="RefSeq" id="WP_015314688.1">
    <property type="nucleotide sequence ID" value="NC_019973.1"/>
</dbReference>
<dbReference type="AlphaFoldDB" id="L0KDY2"/>
<dbReference type="EMBL" id="CP003358">
    <property type="protein sequence ID" value="AGB43216.1"/>
    <property type="molecule type" value="Genomic_DNA"/>
</dbReference>